<dbReference type="PANTHER" id="PTHR43285">
    <property type="entry name" value="ANTHRANILATE PHOSPHORIBOSYLTRANSFERASE"/>
    <property type="match status" value="1"/>
</dbReference>
<dbReference type="Pfam" id="PF00591">
    <property type="entry name" value="Glycos_transf_3"/>
    <property type="match status" value="1"/>
</dbReference>
<keyword evidence="2 9" id="KW-0028">Amino-acid biosynthesis</keyword>
<evidence type="ECO:0000256" key="4">
    <source>
        <dbReference type="ARBA" id="ARBA00022679"/>
    </source>
</evidence>
<reference evidence="12 13" key="1">
    <citation type="submission" date="2018-05" db="EMBL/GenBank/DDBJ databases">
        <title>A metagenomic window into the 2 km-deep terrestrial subsurface aquifer revealed taxonomically and functionally diverse microbial community comprising novel uncultured bacterial lineages.</title>
        <authorList>
            <person name="Kadnikov V.V."/>
            <person name="Mardanov A.V."/>
            <person name="Beletsky A.V."/>
            <person name="Banks D."/>
            <person name="Pimenov N.V."/>
            <person name="Frank Y.A."/>
            <person name="Karnachuk O.V."/>
            <person name="Ravin N.V."/>
        </authorList>
    </citation>
    <scope>NUCLEOTIDE SEQUENCE [LARGE SCALE GENOMIC DNA]</scope>
    <source>
        <strain evidence="12">BY</strain>
    </source>
</reference>
<keyword evidence="4 9" id="KW-0808">Transferase</keyword>
<feature type="binding site" evidence="9">
    <location>
        <position position="81"/>
    </location>
    <ligand>
        <name>5-phospho-alpha-D-ribose 1-diphosphate</name>
        <dbReference type="ChEBI" id="CHEBI:58017"/>
    </ligand>
</feature>
<protein>
    <recommendedName>
        <fullName evidence="9">Anthranilate phosphoribosyltransferase</fullName>
        <ecNumber evidence="9">2.4.2.18</ecNumber>
    </recommendedName>
</protein>
<dbReference type="SUPFAM" id="SSF52418">
    <property type="entry name" value="Nucleoside phosphorylase/phosphoribosyltransferase catalytic domain"/>
    <property type="match status" value="1"/>
</dbReference>
<evidence type="ECO:0000256" key="9">
    <source>
        <dbReference type="HAMAP-Rule" id="MF_00211"/>
    </source>
</evidence>
<dbReference type="GO" id="GO:0000162">
    <property type="term" value="P:L-tryptophan biosynthetic process"/>
    <property type="evidence" value="ECO:0007669"/>
    <property type="project" value="UniProtKB-UniRule"/>
</dbReference>
<sequence length="337" mass="35804">MNLTPFTRKIMSGDELSQDEARQVAEALLSGETSPVQTAAFLTALHMRGERLGEVVAFAEILRARAAKFDSPSEPILDTCGTGGDHAGTFNISTTAAFIAAGAGVRVAKHGNRSVTSQCGSADVLQALGINITCPQSVMERALREIGICFLFAPQYHSSMRHVADVRRELGFRTIFNLLGPLLNPARAQRQLIGVYSRSIQQLYAESLRALGTERALVVHSDDGMDEISTCAPTRVIELRDGRIETFVVDPAEFGIPRAESSDLAGGDVATNASTVEKILRGEGGPKSDIALVNAAAAIYVGGLAASIAEGLSLAKRAIENGAAWQKLEALREITKG</sequence>
<feature type="binding site" evidence="9">
    <location>
        <position position="227"/>
    </location>
    <ligand>
        <name>Mg(2+)</name>
        <dbReference type="ChEBI" id="CHEBI:18420"/>
        <label>2</label>
    </ligand>
</feature>
<feature type="binding site" evidence="9">
    <location>
        <position position="167"/>
    </location>
    <ligand>
        <name>anthranilate</name>
        <dbReference type="ChEBI" id="CHEBI:16567"/>
        <label>2</label>
    </ligand>
</feature>
<dbReference type="Proteomes" id="UP000262583">
    <property type="component" value="Chromosome"/>
</dbReference>
<evidence type="ECO:0000313" key="13">
    <source>
        <dbReference type="Proteomes" id="UP000262583"/>
    </source>
</evidence>
<dbReference type="Gene3D" id="3.40.1030.10">
    <property type="entry name" value="Nucleoside phosphorylase/phosphoribosyltransferase catalytic domain"/>
    <property type="match status" value="1"/>
</dbReference>
<dbReference type="InterPro" id="IPR036320">
    <property type="entry name" value="Glycosyl_Trfase_fam3_N_dom_sf"/>
</dbReference>
<name>A0A2Z4Y6H2_SUMC1</name>
<organism evidence="12 13">
    <name type="scientific">Sumerlaea chitinivorans</name>
    <dbReference type="NCBI Taxonomy" id="2250252"/>
    <lineage>
        <taxon>Bacteria</taxon>
        <taxon>Candidatus Sumerlaeota</taxon>
        <taxon>Candidatus Sumerlaeia</taxon>
        <taxon>Candidatus Sumerlaeales</taxon>
        <taxon>Candidatus Sumerlaeaceae</taxon>
        <taxon>Candidatus Sumerlaea</taxon>
    </lineage>
</organism>
<dbReference type="FunFam" id="3.40.1030.10:FF:000002">
    <property type="entry name" value="Anthranilate phosphoribosyltransferase"/>
    <property type="match status" value="1"/>
</dbReference>
<evidence type="ECO:0000259" key="10">
    <source>
        <dbReference type="Pfam" id="PF00591"/>
    </source>
</evidence>
<dbReference type="SUPFAM" id="SSF47648">
    <property type="entry name" value="Nucleoside phosphorylase/phosphoribosyltransferase N-terminal domain"/>
    <property type="match status" value="1"/>
</dbReference>
<comment type="subunit">
    <text evidence="9">Homodimer.</text>
</comment>
<feature type="binding site" evidence="9">
    <location>
        <position position="121"/>
    </location>
    <ligand>
        <name>5-phospho-alpha-D-ribose 1-diphosphate</name>
        <dbReference type="ChEBI" id="CHEBI:58017"/>
    </ligand>
</feature>
<dbReference type="NCBIfam" id="TIGR01245">
    <property type="entry name" value="trpD"/>
    <property type="match status" value="1"/>
</dbReference>
<feature type="domain" description="Glycosyl transferase family 3 N-terminal" evidence="11">
    <location>
        <begin position="5"/>
        <end position="66"/>
    </location>
</feature>
<dbReference type="KEGG" id="schv:BRCON_1258"/>
<evidence type="ECO:0000313" key="12">
    <source>
        <dbReference type="EMBL" id="AXA36035.1"/>
    </source>
</evidence>
<dbReference type="GO" id="GO:0005829">
    <property type="term" value="C:cytosol"/>
    <property type="evidence" value="ECO:0007669"/>
    <property type="project" value="TreeGrafter"/>
</dbReference>
<evidence type="ECO:0000256" key="8">
    <source>
        <dbReference type="ARBA" id="ARBA00061188"/>
    </source>
</evidence>
<comment type="caution">
    <text evidence="9">Lacks conserved residue(s) required for the propagation of feature annotation.</text>
</comment>
<gene>
    <name evidence="9" type="primary">trpD</name>
    <name evidence="12" type="ORF">BRCON_1258</name>
</gene>
<feature type="binding site" evidence="9">
    <location>
        <position position="93"/>
    </location>
    <ligand>
        <name>Mg(2+)</name>
        <dbReference type="ChEBI" id="CHEBI:18420"/>
        <label>1</label>
    </ligand>
</feature>
<comment type="function">
    <text evidence="9">Catalyzes the transfer of the phosphoribosyl group of 5-phosphorylribose-1-pyrophosphate (PRPP) to anthranilate to yield N-(5'-phosphoribosyl)-anthranilate (PRA).</text>
</comment>
<evidence type="ECO:0000256" key="5">
    <source>
        <dbReference type="ARBA" id="ARBA00022822"/>
    </source>
</evidence>
<comment type="cofactor">
    <cofactor evidence="9">
        <name>Mg(2+)</name>
        <dbReference type="ChEBI" id="CHEBI:18420"/>
    </cofactor>
    <text evidence="9">Binds 2 magnesium ions per monomer.</text>
</comment>
<dbReference type="Pfam" id="PF02885">
    <property type="entry name" value="Glycos_trans_3N"/>
    <property type="match status" value="1"/>
</dbReference>
<dbReference type="GO" id="GO:0000287">
    <property type="term" value="F:magnesium ion binding"/>
    <property type="evidence" value="ECO:0007669"/>
    <property type="project" value="UniProtKB-UniRule"/>
</dbReference>
<keyword evidence="6 9" id="KW-0057">Aromatic amino acid biosynthesis</keyword>
<dbReference type="GO" id="GO:0004048">
    <property type="term" value="F:anthranilate phosphoribosyltransferase activity"/>
    <property type="evidence" value="ECO:0007669"/>
    <property type="project" value="UniProtKB-UniRule"/>
</dbReference>
<dbReference type="EC" id="2.4.2.18" evidence="9"/>
<evidence type="ECO:0000256" key="7">
    <source>
        <dbReference type="ARBA" id="ARBA00052328"/>
    </source>
</evidence>
<dbReference type="InterPro" id="IPR017459">
    <property type="entry name" value="Glycosyl_Trfase_fam3_N_dom"/>
</dbReference>
<feature type="domain" description="Glycosyl transferase family 3" evidence="10">
    <location>
        <begin position="74"/>
        <end position="324"/>
    </location>
</feature>
<dbReference type="Gene3D" id="1.20.970.10">
    <property type="entry name" value="Transferase, Pyrimidine Nucleoside Phosphorylase, Chain C"/>
    <property type="match status" value="1"/>
</dbReference>
<keyword evidence="5 9" id="KW-0822">Tryptophan biosynthesis</keyword>
<proteinExistence type="inferred from homology"/>
<evidence type="ECO:0000256" key="2">
    <source>
        <dbReference type="ARBA" id="ARBA00022605"/>
    </source>
</evidence>
<dbReference type="HAMAP" id="MF_00211">
    <property type="entry name" value="TrpD"/>
    <property type="match status" value="1"/>
</dbReference>
<dbReference type="EMBL" id="CP030759">
    <property type="protein sequence ID" value="AXA36035.1"/>
    <property type="molecule type" value="Genomic_DNA"/>
</dbReference>
<comment type="similarity">
    <text evidence="8">In the C-terminal section; belongs to the anthranilate phosphoribosyltransferase family.</text>
</comment>
<comment type="pathway">
    <text evidence="1 9">Amino-acid biosynthesis; L-tryptophan biosynthesis; L-tryptophan from chorismate: step 2/5.</text>
</comment>
<evidence type="ECO:0000256" key="6">
    <source>
        <dbReference type="ARBA" id="ARBA00023141"/>
    </source>
</evidence>
<feature type="binding site" evidence="9">
    <location>
        <begin position="84"/>
        <end position="85"/>
    </location>
    <ligand>
        <name>5-phospho-alpha-D-ribose 1-diphosphate</name>
        <dbReference type="ChEBI" id="CHEBI:58017"/>
    </ligand>
</feature>
<feature type="binding site" evidence="9">
    <location>
        <position position="112"/>
    </location>
    <ligand>
        <name>anthranilate</name>
        <dbReference type="ChEBI" id="CHEBI:16567"/>
        <label>1</label>
    </ligand>
</feature>
<feature type="binding site" evidence="9">
    <location>
        <begin position="91"/>
        <end position="94"/>
    </location>
    <ligand>
        <name>5-phospho-alpha-D-ribose 1-diphosphate</name>
        <dbReference type="ChEBI" id="CHEBI:58017"/>
    </ligand>
</feature>
<evidence type="ECO:0000259" key="11">
    <source>
        <dbReference type="Pfam" id="PF02885"/>
    </source>
</evidence>
<comment type="similarity">
    <text evidence="9">Belongs to the anthranilate phosphoribosyltransferase family.</text>
</comment>
<accession>A0A2Z4Y6H2</accession>
<evidence type="ECO:0000256" key="3">
    <source>
        <dbReference type="ARBA" id="ARBA00022676"/>
    </source>
</evidence>
<dbReference type="InterPro" id="IPR000312">
    <property type="entry name" value="Glycosyl_Trfase_fam3"/>
</dbReference>
<feature type="binding site" evidence="9">
    <location>
        <position position="81"/>
    </location>
    <ligand>
        <name>anthranilate</name>
        <dbReference type="ChEBI" id="CHEBI:16567"/>
        <label>1</label>
    </ligand>
</feature>
<dbReference type="PANTHER" id="PTHR43285:SF2">
    <property type="entry name" value="ANTHRANILATE PHOSPHORIBOSYLTRANSFERASE"/>
    <property type="match status" value="1"/>
</dbReference>
<keyword evidence="3 9" id="KW-0328">Glycosyltransferase</keyword>
<dbReference type="InterPro" id="IPR005940">
    <property type="entry name" value="Anthranilate_Pribosyl_Tfrase"/>
</dbReference>
<feature type="binding site" evidence="9">
    <location>
        <position position="226"/>
    </location>
    <ligand>
        <name>Mg(2+)</name>
        <dbReference type="ChEBI" id="CHEBI:18420"/>
        <label>2</label>
    </ligand>
</feature>
<feature type="binding site" evidence="9">
    <location>
        <position position="227"/>
    </location>
    <ligand>
        <name>Mg(2+)</name>
        <dbReference type="ChEBI" id="CHEBI:18420"/>
        <label>1</label>
    </ligand>
</feature>
<feature type="binding site" evidence="9">
    <location>
        <begin position="109"/>
        <end position="117"/>
    </location>
    <ligand>
        <name>5-phospho-alpha-D-ribose 1-diphosphate</name>
        <dbReference type="ChEBI" id="CHEBI:58017"/>
    </ligand>
</feature>
<dbReference type="UniPathway" id="UPA00035">
    <property type="reaction ID" value="UER00041"/>
</dbReference>
<dbReference type="InterPro" id="IPR035902">
    <property type="entry name" value="Nuc_phospho_transferase"/>
</dbReference>
<keyword evidence="9" id="KW-0460">Magnesium</keyword>
<keyword evidence="9" id="KW-0479">Metal-binding</keyword>
<dbReference type="AlphaFoldDB" id="A0A2Z4Y6H2"/>
<comment type="catalytic activity">
    <reaction evidence="7 9">
        <text>N-(5-phospho-beta-D-ribosyl)anthranilate + diphosphate = 5-phospho-alpha-D-ribose 1-diphosphate + anthranilate</text>
        <dbReference type="Rhea" id="RHEA:11768"/>
        <dbReference type="ChEBI" id="CHEBI:16567"/>
        <dbReference type="ChEBI" id="CHEBI:18277"/>
        <dbReference type="ChEBI" id="CHEBI:33019"/>
        <dbReference type="ChEBI" id="CHEBI:58017"/>
        <dbReference type="EC" id="2.4.2.18"/>
    </reaction>
</comment>
<evidence type="ECO:0000256" key="1">
    <source>
        <dbReference type="ARBA" id="ARBA00004907"/>
    </source>
</evidence>
<feature type="binding site" evidence="9">
    <location>
        <position position="89"/>
    </location>
    <ligand>
        <name>5-phospho-alpha-D-ribose 1-diphosphate</name>
        <dbReference type="ChEBI" id="CHEBI:58017"/>
    </ligand>
</feature>